<accession>A0ABW0BJE8</accession>
<reference evidence="2" key="1">
    <citation type="journal article" date="2019" name="Int. J. Syst. Evol. Microbiol.">
        <title>The Global Catalogue of Microorganisms (GCM) 10K type strain sequencing project: providing services to taxonomists for standard genome sequencing and annotation.</title>
        <authorList>
            <consortium name="The Broad Institute Genomics Platform"/>
            <consortium name="The Broad Institute Genome Sequencing Center for Infectious Disease"/>
            <person name="Wu L."/>
            <person name="Ma J."/>
        </authorList>
    </citation>
    <scope>NUCLEOTIDE SEQUENCE [LARGE SCALE GENOMIC DNA]</scope>
    <source>
        <strain evidence="2">DFY41</strain>
    </source>
</reference>
<dbReference type="InterPro" id="IPR054206">
    <property type="entry name" value="DUF6912"/>
</dbReference>
<dbReference type="Pfam" id="PF21853">
    <property type="entry name" value="DUF6912"/>
    <property type="match status" value="1"/>
</dbReference>
<dbReference type="Proteomes" id="UP001596087">
    <property type="component" value="Unassembled WGS sequence"/>
</dbReference>
<organism evidence="1 2">
    <name type="scientific">Nocardioides taihuensis</name>
    <dbReference type="NCBI Taxonomy" id="1835606"/>
    <lineage>
        <taxon>Bacteria</taxon>
        <taxon>Bacillati</taxon>
        <taxon>Actinomycetota</taxon>
        <taxon>Actinomycetes</taxon>
        <taxon>Propionibacteriales</taxon>
        <taxon>Nocardioidaceae</taxon>
        <taxon>Nocardioides</taxon>
    </lineage>
</organism>
<comment type="caution">
    <text evidence="1">The sequence shown here is derived from an EMBL/GenBank/DDBJ whole genome shotgun (WGS) entry which is preliminary data.</text>
</comment>
<protein>
    <submittedName>
        <fullName evidence="1">DUF6912 family protein</fullName>
    </submittedName>
</protein>
<dbReference type="RefSeq" id="WP_378590496.1">
    <property type="nucleotide sequence ID" value="NZ_JBHSKD010000011.1"/>
</dbReference>
<proteinExistence type="predicted"/>
<keyword evidence="2" id="KW-1185">Reference proteome</keyword>
<sequence length="115" mass="12490">MSVRIYLPSTPVKLATWWASGVVPAEAERYVAPDSTEESEYAALMEAADASTDLQASPYRRVVVVAEVGTPDGPVPFREVVAVHADPEARPGRADPDDDLAWYAVQEIEDLLTGF</sequence>
<evidence type="ECO:0000313" key="1">
    <source>
        <dbReference type="EMBL" id="MFC5177454.1"/>
    </source>
</evidence>
<dbReference type="EMBL" id="JBHSKD010000011">
    <property type="protein sequence ID" value="MFC5177454.1"/>
    <property type="molecule type" value="Genomic_DNA"/>
</dbReference>
<gene>
    <name evidence="1" type="ORF">ACFPGP_12275</name>
</gene>
<name>A0ABW0BJE8_9ACTN</name>
<evidence type="ECO:0000313" key="2">
    <source>
        <dbReference type="Proteomes" id="UP001596087"/>
    </source>
</evidence>